<reference evidence="1" key="1">
    <citation type="journal article" date="2021" name="PeerJ">
        <title>Extensive microbial diversity within the chicken gut microbiome revealed by metagenomics and culture.</title>
        <authorList>
            <person name="Gilroy R."/>
            <person name="Ravi A."/>
            <person name="Getino M."/>
            <person name="Pursley I."/>
            <person name="Horton D.L."/>
            <person name="Alikhan N.F."/>
            <person name="Baker D."/>
            <person name="Gharbi K."/>
            <person name="Hall N."/>
            <person name="Watson M."/>
            <person name="Adriaenssens E.M."/>
            <person name="Foster-Nyarko E."/>
            <person name="Jarju S."/>
            <person name="Secka A."/>
            <person name="Antonio M."/>
            <person name="Oren A."/>
            <person name="Chaudhuri R.R."/>
            <person name="La Ragione R."/>
            <person name="Hildebrand F."/>
            <person name="Pallen M.J."/>
        </authorList>
    </citation>
    <scope>NUCLEOTIDE SEQUENCE</scope>
    <source>
        <strain evidence="1">CHK174-6876</strain>
    </source>
</reference>
<gene>
    <name evidence="1" type="ORF">K8V00_01700</name>
</gene>
<protein>
    <submittedName>
        <fullName evidence="1">Uncharacterized protein</fullName>
    </submittedName>
</protein>
<evidence type="ECO:0000313" key="1">
    <source>
        <dbReference type="EMBL" id="HJE96310.1"/>
    </source>
</evidence>
<reference evidence="1" key="2">
    <citation type="submission" date="2021-09" db="EMBL/GenBank/DDBJ databases">
        <authorList>
            <person name="Gilroy R."/>
        </authorList>
    </citation>
    <scope>NUCLEOTIDE SEQUENCE</scope>
    <source>
        <strain evidence="1">CHK174-6876</strain>
    </source>
</reference>
<dbReference type="AlphaFoldDB" id="A0A921K0U6"/>
<dbReference type="EMBL" id="DYXG01000018">
    <property type="protein sequence ID" value="HJE96310.1"/>
    <property type="molecule type" value="Genomic_DNA"/>
</dbReference>
<name>A0A921K0U6_9LACO</name>
<proteinExistence type="predicted"/>
<evidence type="ECO:0000313" key="2">
    <source>
        <dbReference type="Proteomes" id="UP000707535"/>
    </source>
</evidence>
<sequence length="80" mass="8919">MKLTIEGNEEETKKVLQAINGSKEHEIKIDQDELVTSGLSNCTKKELKHLSESLTEKAAEINTLANKTNILLGRINDISR</sequence>
<dbReference type="Proteomes" id="UP000707535">
    <property type="component" value="Unassembled WGS sequence"/>
</dbReference>
<accession>A0A921K0U6</accession>
<comment type="caution">
    <text evidence="1">The sequence shown here is derived from an EMBL/GenBank/DDBJ whole genome shotgun (WGS) entry which is preliminary data.</text>
</comment>
<organism evidence="1 2">
    <name type="scientific">Ligilactobacillus acidipiscis</name>
    <dbReference type="NCBI Taxonomy" id="89059"/>
    <lineage>
        <taxon>Bacteria</taxon>
        <taxon>Bacillati</taxon>
        <taxon>Bacillota</taxon>
        <taxon>Bacilli</taxon>
        <taxon>Lactobacillales</taxon>
        <taxon>Lactobacillaceae</taxon>
        <taxon>Ligilactobacillus</taxon>
    </lineage>
</organism>